<accession>A9SCK6</accession>
<dbReference type="Gramene" id="Pp3c17_20700V3.2">
    <property type="protein sequence ID" value="Pp3c17_20700V3.2"/>
    <property type="gene ID" value="Pp3c17_20700"/>
</dbReference>
<dbReference type="EnsemblPlants" id="Pp3c17_20700V3.1">
    <property type="protein sequence ID" value="Pp3c17_20700V3.1"/>
    <property type="gene ID" value="Pp3c17_20700"/>
</dbReference>
<keyword evidence="4" id="KW-1185">Reference proteome</keyword>
<dbReference type="Proteomes" id="UP000006727">
    <property type="component" value="Chromosome 17"/>
</dbReference>
<sequence>MDLNSHKKSFQRQQTSPRVKLEILRVRLRTRLSPANLLRLFLDTCLQGCVTVGNNSKGSAATFRIICDDRNINLHSASGRVHEITSEKFLEVSGKFNPVYGQGGSVQPVLKHQQAAVITGHGGLTTVDFQVHHHALHTCSASSNAIADRKQCANTNVLPIPLEMLLQTSPLHPTEFLQSSSRRGASLESPLGEKAHRPRSRLSLGSASHTTMATKPLSPVTDMSTFREQSNRRRKSCDTTRLSSKRRGGSGSRPATLEGDVPRPRSGKAVHRPSP</sequence>
<reference evidence="2 4" key="2">
    <citation type="journal article" date="2018" name="Plant J.">
        <title>The Physcomitrella patens chromosome-scale assembly reveals moss genome structure and evolution.</title>
        <authorList>
            <person name="Lang D."/>
            <person name="Ullrich K.K."/>
            <person name="Murat F."/>
            <person name="Fuchs J."/>
            <person name="Jenkins J."/>
            <person name="Haas F.B."/>
            <person name="Piednoel M."/>
            <person name="Gundlach H."/>
            <person name="Van Bel M."/>
            <person name="Meyberg R."/>
            <person name="Vives C."/>
            <person name="Morata J."/>
            <person name="Symeonidi A."/>
            <person name="Hiss M."/>
            <person name="Muchero W."/>
            <person name="Kamisugi Y."/>
            <person name="Saleh O."/>
            <person name="Blanc G."/>
            <person name="Decker E.L."/>
            <person name="van Gessel N."/>
            <person name="Grimwood J."/>
            <person name="Hayes R.D."/>
            <person name="Graham S.W."/>
            <person name="Gunter L.E."/>
            <person name="McDaniel S.F."/>
            <person name="Hoernstein S.N.W."/>
            <person name="Larsson A."/>
            <person name="Li F.W."/>
            <person name="Perroud P.F."/>
            <person name="Phillips J."/>
            <person name="Ranjan P."/>
            <person name="Rokshar D.S."/>
            <person name="Rothfels C.J."/>
            <person name="Schneider L."/>
            <person name="Shu S."/>
            <person name="Stevenson D.W."/>
            <person name="Thummler F."/>
            <person name="Tillich M."/>
            <person name="Villarreal Aguilar J.C."/>
            <person name="Widiez T."/>
            <person name="Wong G.K."/>
            <person name="Wymore A."/>
            <person name="Zhang Y."/>
            <person name="Zimmer A.D."/>
            <person name="Quatrano R.S."/>
            <person name="Mayer K.F.X."/>
            <person name="Goodstein D."/>
            <person name="Casacuberta J.M."/>
            <person name="Vandepoele K."/>
            <person name="Reski R."/>
            <person name="Cuming A.C."/>
            <person name="Tuskan G.A."/>
            <person name="Maumus F."/>
            <person name="Salse J."/>
            <person name="Schmutz J."/>
            <person name="Rensing S.A."/>
        </authorList>
    </citation>
    <scope>NUCLEOTIDE SEQUENCE [LARGE SCALE GENOMIC DNA]</scope>
    <source>
        <strain evidence="3 4">cv. Gransden 2004</strain>
    </source>
</reference>
<name>A9SCK6_PHYPA</name>
<dbReference type="Gramene" id="Pp3c17_20700V3.1">
    <property type="protein sequence ID" value="Pp3c17_20700V3.1"/>
    <property type="gene ID" value="Pp3c17_20700"/>
</dbReference>
<evidence type="ECO:0000313" key="4">
    <source>
        <dbReference type="Proteomes" id="UP000006727"/>
    </source>
</evidence>
<feature type="compositionally biased region" description="Basic residues" evidence="1">
    <location>
        <begin position="265"/>
        <end position="275"/>
    </location>
</feature>
<dbReference type="HOGENOM" id="CLU_1013351_0_0_1"/>
<dbReference type="AlphaFoldDB" id="A9SCK6"/>
<reference evidence="2 4" key="1">
    <citation type="journal article" date="2008" name="Science">
        <title>The Physcomitrella genome reveals evolutionary insights into the conquest of land by plants.</title>
        <authorList>
            <person name="Rensing S."/>
            <person name="Lang D."/>
            <person name="Zimmer A."/>
            <person name="Terry A."/>
            <person name="Salamov A."/>
            <person name="Shapiro H."/>
            <person name="Nishiyama T."/>
            <person name="Perroud P.-F."/>
            <person name="Lindquist E."/>
            <person name="Kamisugi Y."/>
            <person name="Tanahashi T."/>
            <person name="Sakakibara K."/>
            <person name="Fujita T."/>
            <person name="Oishi K."/>
            <person name="Shin-I T."/>
            <person name="Kuroki Y."/>
            <person name="Toyoda A."/>
            <person name="Suzuki Y."/>
            <person name="Hashimoto A."/>
            <person name="Yamaguchi K."/>
            <person name="Sugano A."/>
            <person name="Kohara Y."/>
            <person name="Fujiyama A."/>
            <person name="Anterola A."/>
            <person name="Aoki S."/>
            <person name="Ashton N."/>
            <person name="Barbazuk W.B."/>
            <person name="Barker E."/>
            <person name="Bennetzen J."/>
            <person name="Bezanilla M."/>
            <person name="Blankenship R."/>
            <person name="Cho S.H."/>
            <person name="Dutcher S."/>
            <person name="Estelle M."/>
            <person name="Fawcett J.A."/>
            <person name="Gundlach H."/>
            <person name="Hanada K."/>
            <person name="Heyl A."/>
            <person name="Hicks K.A."/>
            <person name="Hugh J."/>
            <person name="Lohr M."/>
            <person name="Mayer K."/>
            <person name="Melkozernov A."/>
            <person name="Murata T."/>
            <person name="Nelson D."/>
            <person name="Pils B."/>
            <person name="Prigge M."/>
            <person name="Reiss B."/>
            <person name="Renner T."/>
            <person name="Rombauts S."/>
            <person name="Rushton P."/>
            <person name="Sanderfoot A."/>
            <person name="Schween G."/>
            <person name="Shiu S.-H."/>
            <person name="Stueber K."/>
            <person name="Theodoulou F.L."/>
            <person name="Tu H."/>
            <person name="Van de Peer Y."/>
            <person name="Verrier P.J."/>
            <person name="Waters E."/>
            <person name="Wood A."/>
            <person name="Yang L."/>
            <person name="Cove D."/>
            <person name="Cuming A."/>
            <person name="Hasebe M."/>
            <person name="Lucas S."/>
            <person name="Mishler D.B."/>
            <person name="Reski R."/>
            <person name="Grigoriev I."/>
            <person name="Quatrano R.S."/>
            <person name="Boore J.L."/>
        </authorList>
    </citation>
    <scope>NUCLEOTIDE SEQUENCE [LARGE SCALE GENOMIC DNA]</scope>
    <source>
        <strain evidence="3 4">cv. Gransden 2004</strain>
    </source>
</reference>
<gene>
    <name evidence="3" type="primary">LOC112294780</name>
    <name evidence="2" type="ORF">PHYPA_022396</name>
</gene>
<dbReference type="RefSeq" id="XP_024401373.1">
    <property type="nucleotide sequence ID" value="XM_024545605.2"/>
</dbReference>
<evidence type="ECO:0000313" key="2">
    <source>
        <dbReference type="EMBL" id="PNR36545.1"/>
    </source>
</evidence>
<dbReference type="EMBL" id="ABEU02000017">
    <property type="protein sequence ID" value="PNR36545.1"/>
    <property type="molecule type" value="Genomic_DNA"/>
</dbReference>
<proteinExistence type="predicted"/>
<protein>
    <submittedName>
        <fullName evidence="2 3">Uncharacterized protein</fullName>
    </submittedName>
</protein>
<organism evidence="2">
    <name type="scientific">Physcomitrium patens</name>
    <name type="common">Spreading-leaved earth moss</name>
    <name type="synonym">Physcomitrella patens</name>
    <dbReference type="NCBI Taxonomy" id="3218"/>
    <lineage>
        <taxon>Eukaryota</taxon>
        <taxon>Viridiplantae</taxon>
        <taxon>Streptophyta</taxon>
        <taxon>Embryophyta</taxon>
        <taxon>Bryophyta</taxon>
        <taxon>Bryophytina</taxon>
        <taxon>Bryopsida</taxon>
        <taxon>Funariidae</taxon>
        <taxon>Funariales</taxon>
        <taxon>Funariaceae</taxon>
        <taxon>Physcomitrium</taxon>
    </lineage>
</organism>
<reference evidence="3" key="3">
    <citation type="submission" date="2020-12" db="UniProtKB">
        <authorList>
            <consortium name="EnsemblPlants"/>
        </authorList>
    </citation>
    <scope>IDENTIFICATION</scope>
</reference>
<dbReference type="GeneID" id="112294780"/>
<evidence type="ECO:0000256" key="1">
    <source>
        <dbReference type="SAM" id="MobiDB-lite"/>
    </source>
</evidence>
<dbReference type="KEGG" id="ppp:112294780"/>
<feature type="compositionally biased region" description="Polar residues" evidence="1">
    <location>
        <begin position="203"/>
        <end position="213"/>
    </location>
</feature>
<feature type="region of interest" description="Disordered" evidence="1">
    <location>
        <begin position="175"/>
        <end position="275"/>
    </location>
</feature>
<dbReference type="EnsemblPlants" id="Pp3c17_20700V3.2">
    <property type="protein sequence ID" value="Pp3c17_20700V3.2"/>
    <property type="gene ID" value="Pp3c17_20700"/>
</dbReference>
<dbReference type="PaxDb" id="3218-PP1S65_302V6.1"/>
<evidence type="ECO:0000313" key="3">
    <source>
        <dbReference type="EnsemblPlants" id="Pp3c17_20700V3.1"/>
    </source>
</evidence>